<dbReference type="PANTHER" id="PTHR15868">
    <property type="entry name" value="SIMILAR TO RIKEN CDNA 6430571L13 GENE, SIMILAR TO G20 PROTEIN"/>
    <property type="match status" value="1"/>
</dbReference>
<dbReference type="InterPro" id="IPR042351">
    <property type="entry name" value="C3orf18-like"/>
</dbReference>
<evidence type="ECO:0000313" key="4">
    <source>
        <dbReference type="Proteomes" id="UP001519460"/>
    </source>
</evidence>
<feature type="compositionally biased region" description="Basic and acidic residues" evidence="1">
    <location>
        <begin position="124"/>
        <end position="133"/>
    </location>
</feature>
<accession>A0ABD0JMA3</accession>
<keyword evidence="4" id="KW-1185">Reference proteome</keyword>
<evidence type="ECO:0000256" key="2">
    <source>
        <dbReference type="SAM" id="Phobius"/>
    </source>
</evidence>
<dbReference type="Proteomes" id="UP001519460">
    <property type="component" value="Unassembled WGS sequence"/>
</dbReference>
<dbReference type="EMBL" id="JACVVK020000387">
    <property type="protein sequence ID" value="KAK7476037.1"/>
    <property type="molecule type" value="Genomic_DNA"/>
</dbReference>
<feature type="region of interest" description="Disordered" evidence="1">
    <location>
        <begin position="124"/>
        <end position="151"/>
    </location>
</feature>
<sequence length="151" mass="16875">MRCFSLNAKTGKHDFQDNSKCHLVELYYAMAGYDPGSVAVYTGFPSNGTEYETPESGGSKVLVYILVPLGSVLFVAVVIAAIVFMLKRSRLERLRHHLMPMYNFDATDSGGDWEADLLEEERRQQQVRLRVDDASPPDSPLLKSGGYQSTH</sequence>
<evidence type="ECO:0000256" key="1">
    <source>
        <dbReference type="SAM" id="MobiDB-lite"/>
    </source>
</evidence>
<feature type="transmembrane region" description="Helical" evidence="2">
    <location>
        <begin position="61"/>
        <end position="86"/>
    </location>
</feature>
<organism evidence="3 4">
    <name type="scientific">Batillaria attramentaria</name>
    <dbReference type="NCBI Taxonomy" id="370345"/>
    <lineage>
        <taxon>Eukaryota</taxon>
        <taxon>Metazoa</taxon>
        <taxon>Spiralia</taxon>
        <taxon>Lophotrochozoa</taxon>
        <taxon>Mollusca</taxon>
        <taxon>Gastropoda</taxon>
        <taxon>Caenogastropoda</taxon>
        <taxon>Sorbeoconcha</taxon>
        <taxon>Cerithioidea</taxon>
        <taxon>Batillariidae</taxon>
        <taxon>Batillaria</taxon>
    </lineage>
</organism>
<keyword evidence="2" id="KW-0812">Transmembrane</keyword>
<keyword evidence="2" id="KW-1133">Transmembrane helix</keyword>
<gene>
    <name evidence="3" type="ORF">BaRGS_00032744</name>
</gene>
<evidence type="ECO:0000313" key="3">
    <source>
        <dbReference type="EMBL" id="KAK7476037.1"/>
    </source>
</evidence>
<keyword evidence="2" id="KW-0472">Membrane</keyword>
<dbReference type="AlphaFoldDB" id="A0ABD0JMA3"/>
<comment type="caution">
    <text evidence="3">The sequence shown here is derived from an EMBL/GenBank/DDBJ whole genome shotgun (WGS) entry which is preliminary data.</text>
</comment>
<proteinExistence type="predicted"/>
<reference evidence="3 4" key="1">
    <citation type="journal article" date="2023" name="Sci. Data">
        <title>Genome assembly of the Korean intertidal mud-creeper Batillaria attramentaria.</title>
        <authorList>
            <person name="Patra A.K."/>
            <person name="Ho P.T."/>
            <person name="Jun S."/>
            <person name="Lee S.J."/>
            <person name="Kim Y."/>
            <person name="Won Y.J."/>
        </authorList>
    </citation>
    <scope>NUCLEOTIDE SEQUENCE [LARGE SCALE GENOMIC DNA]</scope>
    <source>
        <strain evidence="3">Wonlab-2016</strain>
    </source>
</reference>
<name>A0ABD0JMA3_9CAEN</name>
<dbReference type="PANTHER" id="PTHR15868:SF0">
    <property type="entry name" value="SIMILAR TO RIKEN CDNA 6430571L13 GENE_ SIMILAR TO G20 PROTEIN"/>
    <property type="match status" value="1"/>
</dbReference>
<protein>
    <submittedName>
        <fullName evidence="3">Uncharacterized protein</fullName>
    </submittedName>
</protein>